<proteinExistence type="inferred from homology"/>
<dbReference type="PANTHER" id="PTHR30026:SF20">
    <property type="entry name" value="OUTER MEMBRANE PROTEIN TOLC"/>
    <property type="match status" value="1"/>
</dbReference>
<keyword evidence="5" id="KW-0812">Transmembrane</keyword>
<evidence type="ECO:0000256" key="2">
    <source>
        <dbReference type="ARBA" id="ARBA00007613"/>
    </source>
</evidence>
<dbReference type="Pfam" id="PF02321">
    <property type="entry name" value="OEP"/>
    <property type="match status" value="2"/>
</dbReference>
<evidence type="ECO:0000256" key="1">
    <source>
        <dbReference type="ARBA" id="ARBA00004442"/>
    </source>
</evidence>
<reference evidence="9" key="1">
    <citation type="journal article" date="2019" name="Int. J. Syst. Evol. Microbiol.">
        <title>The Global Catalogue of Microorganisms (GCM) 10K type strain sequencing project: providing services to taxonomists for standard genome sequencing and annotation.</title>
        <authorList>
            <consortium name="The Broad Institute Genomics Platform"/>
            <consortium name="The Broad Institute Genome Sequencing Center for Infectious Disease"/>
            <person name="Wu L."/>
            <person name="Ma J."/>
        </authorList>
    </citation>
    <scope>NUCLEOTIDE SEQUENCE [LARGE SCALE GENOMIC DNA]</scope>
    <source>
        <strain evidence="9">JCM 18200</strain>
    </source>
</reference>
<name>A0ABP9BEA0_9SPHI</name>
<keyword evidence="7" id="KW-0998">Cell outer membrane</keyword>
<sequence length="444" mass="49041">MVLYSLVGNFQQVHAQDTLTQSKSWSLKECLNYAQENNIALNNLKLAQSSAEQDLISAKAAVLPDLNGSISQNATHYGSSTSERSKKINTSGSIGVNSALTLFNGGTLKATIHQQQLGVTAAGLDVDEAYNNLYLQIIEAYTNILLDKETVNYAVDLVETSQAQTNQMRQQYEAGAVAKKDLIQLEAQLASDQYTLTNAKNAERQDKIVLKQLLQLPITEDFDIEKPDAAVLQLTAIPTLNQVVEEALANRPEVKNSLLTVESAKLDLKKAKAGYLPEISLNGGIGTSYGNNTDMGTFNQFHNNFYQQIGITASIPIFTRKINQTNVAKSNIAIKQAELNLLNTKTVLSQEVEQSYIQTQNAYSQYDASTKQLDYNKEAYRIAGEELRVGSANTVEYVQQKNLYVQAIQAYTQAKYNALLSLNVFKFYKGDFIENFHTGSVQGE</sequence>
<evidence type="ECO:0000256" key="3">
    <source>
        <dbReference type="ARBA" id="ARBA00022448"/>
    </source>
</evidence>
<keyword evidence="3" id="KW-0813">Transport</keyword>
<organism evidence="8 9">
    <name type="scientific">Olivibacter ginsenosidimutans</name>
    <dbReference type="NCBI Taxonomy" id="1176537"/>
    <lineage>
        <taxon>Bacteria</taxon>
        <taxon>Pseudomonadati</taxon>
        <taxon>Bacteroidota</taxon>
        <taxon>Sphingobacteriia</taxon>
        <taxon>Sphingobacteriales</taxon>
        <taxon>Sphingobacteriaceae</taxon>
        <taxon>Olivibacter</taxon>
    </lineage>
</organism>
<keyword evidence="6" id="KW-0472">Membrane</keyword>
<accession>A0ABP9BEA0</accession>
<keyword evidence="4" id="KW-1134">Transmembrane beta strand</keyword>
<comment type="subcellular location">
    <subcellularLocation>
        <location evidence="1">Cell outer membrane</location>
    </subcellularLocation>
</comment>
<dbReference type="PANTHER" id="PTHR30026">
    <property type="entry name" value="OUTER MEMBRANE PROTEIN TOLC"/>
    <property type="match status" value="1"/>
</dbReference>
<dbReference type="EMBL" id="BAABIQ010000035">
    <property type="protein sequence ID" value="GAA4794245.1"/>
    <property type="molecule type" value="Genomic_DNA"/>
</dbReference>
<dbReference type="InterPro" id="IPR003423">
    <property type="entry name" value="OMP_efflux"/>
</dbReference>
<dbReference type="Proteomes" id="UP001501411">
    <property type="component" value="Unassembled WGS sequence"/>
</dbReference>
<evidence type="ECO:0000256" key="7">
    <source>
        <dbReference type="ARBA" id="ARBA00023237"/>
    </source>
</evidence>
<evidence type="ECO:0000256" key="6">
    <source>
        <dbReference type="ARBA" id="ARBA00023136"/>
    </source>
</evidence>
<protein>
    <submittedName>
        <fullName evidence="8">TolC family protein</fullName>
    </submittedName>
</protein>
<dbReference type="InterPro" id="IPR051906">
    <property type="entry name" value="TolC-like"/>
</dbReference>
<comment type="similarity">
    <text evidence="2">Belongs to the outer membrane factor (OMF) (TC 1.B.17) family.</text>
</comment>
<keyword evidence="9" id="KW-1185">Reference proteome</keyword>
<dbReference type="Gene3D" id="1.20.1600.10">
    <property type="entry name" value="Outer membrane efflux proteins (OEP)"/>
    <property type="match status" value="1"/>
</dbReference>
<dbReference type="SUPFAM" id="SSF56954">
    <property type="entry name" value="Outer membrane efflux proteins (OEP)"/>
    <property type="match status" value="1"/>
</dbReference>
<evidence type="ECO:0000256" key="5">
    <source>
        <dbReference type="ARBA" id="ARBA00022692"/>
    </source>
</evidence>
<gene>
    <name evidence="8" type="ORF">GCM10023231_23260</name>
</gene>
<evidence type="ECO:0000313" key="9">
    <source>
        <dbReference type="Proteomes" id="UP001501411"/>
    </source>
</evidence>
<comment type="caution">
    <text evidence="8">The sequence shown here is derived from an EMBL/GenBank/DDBJ whole genome shotgun (WGS) entry which is preliminary data.</text>
</comment>
<evidence type="ECO:0000313" key="8">
    <source>
        <dbReference type="EMBL" id="GAA4794245.1"/>
    </source>
</evidence>
<evidence type="ECO:0000256" key="4">
    <source>
        <dbReference type="ARBA" id="ARBA00022452"/>
    </source>
</evidence>